<evidence type="ECO:0000256" key="1">
    <source>
        <dbReference type="SAM" id="MobiDB-lite"/>
    </source>
</evidence>
<dbReference type="EMBL" id="CDHN01000005">
    <property type="protein sequence ID" value="CEJ93297.1"/>
    <property type="molecule type" value="Genomic_DNA"/>
</dbReference>
<keyword evidence="4" id="KW-1185">Reference proteome</keyword>
<dbReference type="AlphaFoldDB" id="A0A0A1TQJ4"/>
<feature type="domain" description="N-acetyltransferase" evidence="2">
    <location>
        <begin position="28"/>
        <end position="184"/>
    </location>
</feature>
<dbReference type="Proteomes" id="UP000039046">
    <property type="component" value="Unassembled WGS sequence"/>
</dbReference>
<dbReference type="InterPro" id="IPR000182">
    <property type="entry name" value="GNAT_dom"/>
</dbReference>
<gene>
    <name evidence="3" type="ORF">VHEMI08896</name>
</gene>
<dbReference type="GO" id="GO:0008999">
    <property type="term" value="F:protein-N-terminal-alanine acetyltransferase activity"/>
    <property type="evidence" value="ECO:0007669"/>
    <property type="project" value="TreeGrafter"/>
</dbReference>
<dbReference type="Gene3D" id="3.40.630.30">
    <property type="match status" value="1"/>
</dbReference>
<dbReference type="PANTHER" id="PTHR43441:SF6">
    <property type="entry name" value="N-ACETYLTRANSFERASE DOMAIN-CONTAINING PROTEIN"/>
    <property type="match status" value="1"/>
</dbReference>
<reference evidence="3 4" key="1">
    <citation type="journal article" date="2015" name="Genome Announc.">
        <title>Draft Genome Sequence and Gene Annotation of the Entomopathogenic Fungus Verticillium hemipterigenum.</title>
        <authorList>
            <person name="Horn F."/>
            <person name="Habel A."/>
            <person name="Scharf D.H."/>
            <person name="Dworschak J."/>
            <person name="Brakhage A.A."/>
            <person name="Guthke R."/>
            <person name="Hertweck C."/>
            <person name="Linde J."/>
        </authorList>
    </citation>
    <scope>NUCLEOTIDE SEQUENCE [LARGE SCALE GENOMIC DNA]</scope>
</reference>
<dbReference type="SUPFAM" id="SSF55729">
    <property type="entry name" value="Acyl-CoA N-acyltransferases (Nat)"/>
    <property type="match status" value="1"/>
</dbReference>
<proteinExistence type="predicted"/>
<organism evidence="3 4">
    <name type="scientific">[Torrubiella] hemipterigena</name>
    <dbReference type="NCBI Taxonomy" id="1531966"/>
    <lineage>
        <taxon>Eukaryota</taxon>
        <taxon>Fungi</taxon>
        <taxon>Dikarya</taxon>
        <taxon>Ascomycota</taxon>
        <taxon>Pezizomycotina</taxon>
        <taxon>Sordariomycetes</taxon>
        <taxon>Hypocreomycetidae</taxon>
        <taxon>Hypocreales</taxon>
        <taxon>Clavicipitaceae</taxon>
        <taxon>Clavicipitaceae incertae sedis</taxon>
        <taxon>'Torrubiella' clade</taxon>
    </lineage>
</organism>
<dbReference type="PROSITE" id="PS51186">
    <property type="entry name" value="GNAT"/>
    <property type="match status" value="1"/>
</dbReference>
<dbReference type="InterPro" id="IPR016181">
    <property type="entry name" value="Acyl_CoA_acyltransferase"/>
</dbReference>
<dbReference type="GO" id="GO:1990189">
    <property type="term" value="F:protein N-terminal-serine acetyltransferase activity"/>
    <property type="evidence" value="ECO:0007669"/>
    <property type="project" value="TreeGrafter"/>
</dbReference>
<dbReference type="HOGENOM" id="CLU_013985_28_3_1"/>
<feature type="compositionally biased region" description="Low complexity" evidence="1">
    <location>
        <begin position="7"/>
        <end position="17"/>
    </location>
</feature>
<evidence type="ECO:0000259" key="2">
    <source>
        <dbReference type="PROSITE" id="PS51186"/>
    </source>
</evidence>
<dbReference type="Pfam" id="PF13302">
    <property type="entry name" value="Acetyltransf_3"/>
    <property type="match status" value="1"/>
</dbReference>
<sequence>MTTAIQSPTWTSSTPSSHGRSLTQISLPLLHALTSTDLSAAARLAHPITLSPYLSSPSCLSVWTRRIRQIEAAPADAPWVTRLLVYAGEAVGRAGFHGPPDERGMVEVGYEVCVDHRRQGHARAAMLIMMGVAVEEPAVKVIRATFTPDNAASRALIESFGFVHTGEQMDDEDGLELIYETSKEDMRRQLRKWSLQESEVVTFTS</sequence>
<protein>
    <recommendedName>
        <fullName evidence="2">N-acetyltransferase domain-containing protein</fullName>
    </recommendedName>
</protein>
<dbReference type="PANTHER" id="PTHR43441">
    <property type="entry name" value="RIBOSOMAL-PROTEIN-SERINE ACETYLTRANSFERASE"/>
    <property type="match status" value="1"/>
</dbReference>
<evidence type="ECO:0000313" key="4">
    <source>
        <dbReference type="Proteomes" id="UP000039046"/>
    </source>
</evidence>
<dbReference type="InterPro" id="IPR051908">
    <property type="entry name" value="Ribosomal_N-acetyltransferase"/>
</dbReference>
<evidence type="ECO:0000313" key="3">
    <source>
        <dbReference type="EMBL" id="CEJ93297.1"/>
    </source>
</evidence>
<accession>A0A0A1TQJ4</accession>
<dbReference type="GO" id="GO:0005737">
    <property type="term" value="C:cytoplasm"/>
    <property type="evidence" value="ECO:0007669"/>
    <property type="project" value="TreeGrafter"/>
</dbReference>
<dbReference type="OrthoDB" id="3429175at2759"/>
<feature type="region of interest" description="Disordered" evidence="1">
    <location>
        <begin position="1"/>
        <end position="20"/>
    </location>
</feature>
<name>A0A0A1TQJ4_9HYPO</name>